<comment type="caution">
    <text evidence="10">The sequence shown here is derived from an EMBL/GenBank/DDBJ whole genome shotgun (WGS) entry which is preliminary data.</text>
</comment>
<feature type="transmembrane region" description="Helical" evidence="8">
    <location>
        <begin position="1004"/>
        <end position="1027"/>
    </location>
</feature>
<keyword evidence="4" id="KW-0769">Symport</keyword>
<dbReference type="PANTHER" id="PTHR11662:SF411">
    <property type="entry name" value="GH05102P"/>
    <property type="match status" value="1"/>
</dbReference>
<dbReference type="InterPro" id="IPR020846">
    <property type="entry name" value="MFS_dom"/>
</dbReference>
<feature type="transmembrane region" description="Helical" evidence="8">
    <location>
        <begin position="1143"/>
        <end position="1166"/>
    </location>
</feature>
<dbReference type="FunFam" id="1.20.1250.20:FF:000003">
    <property type="entry name" value="Solute carrier family 17 member 3"/>
    <property type="match status" value="1"/>
</dbReference>
<accession>A0AA39G1K4</accession>
<evidence type="ECO:0000256" key="8">
    <source>
        <dbReference type="SAM" id="Phobius"/>
    </source>
</evidence>
<feature type="compositionally biased region" description="Pro residues" evidence="7">
    <location>
        <begin position="263"/>
        <end position="275"/>
    </location>
</feature>
<evidence type="ECO:0000313" key="10">
    <source>
        <dbReference type="EMBL" id="KAK0179834.1"/>
    </source>
</evidence>
<keyword evidence="3 8" id="KW-0812">Transmembrane</keyword>
<feature type="transmembrane region" description="Helical" evidence="8">
    <location>
        <begin position="921"/>
        <end position="940"/>
    </location>
</feature>
<evidence type="ECO:0000256" key="5">
    <source>
        <dbReference type="ARBA" id="ARBA00022989"/>
    </source>
</evidence>
<feature type="transmembrane region" description="Helical" evidence="8">
    <location>
        <begin position="735"/>
        <end position="760"/>
    </location>
</feature>
<comment type="subcellular location">
    <subcellularLocation>
        <location evidence="1">Membrane</location>
        <topology evidence="1">Multi-pass membrane protein</topology>
    </subcellularLocation>
</comment>
<dbReference type="GO" id="GO:0015293">
    <property type="term" value="F:symporter activity"/>
    <property type="evidence" value="ECO:0007669"/>
    <property type="project" value="UniProtKB-KW"/>
</dbReference>
<dbReference type="InterPro" id="IPR011701">
    <property type="entry name" value="MFS"/>
</dbReference>
<feature type="domain" description="Major facilitator superfamily (MFS) profile" evidence="9">
    <location>
        <begin position="779"/>
        <end position="1202"/>
    </location>
</feature>
<dbReference type="PANTHER" id="PTHR11662">
    <property type="entry name" value="SOLUTE CARRIER FAMILY 17"/>
    <property type="match status" value="1"/>
</dbReference>
<dbReference type="SUPFAM" id="SSF103473">
    <property type="entry name" value="MFS general substrate transporter"/>
    <property type="match status" value="1"/>
</dbReference>
<evidence type="ECO:0000256" key="3">
    <source>
        <dbReference type="ARBA" id="ARBA00022692"/>
    </source>
</evidence>
<feature type="transmembrane region" description="Helical" evidence="8">
    <location>
        <begin position="1109"/>
        <end position="1131"/>
    </location>
</feature>
<dbReference type="GO" id="GO:0006820">
    <property type="term" value="P:monoatomic anion transport"/>
    <property type="evidence" value="ECO:0007669"/>
    <property type="project" value="TreeGrafter"/>
</dbReference>
<feature type="compositionally biased region" description="Polar residues" evidence="7">
    <location>
        <begin position="302"/>
        <end position="312"/>
    </location>
</feature>
<reference evidence="10" key="1">
    <citation type="journal article" date="2023" name="bioRxiv">
        <title>Scaffold-level genome assemblies of two parasitoid biocontrol wasps reveal the parthenogenesis mechanism and an associated novel virus.</title>
        <authorList>
            <person name="Inwood S."/>
            <person name="Skelly J."/>
            <person name="Guhlin J."/>
            <person name="Harrop T."/>
            <person name="Goldson S."/>
            <person name="Dearden P."/>
        </authorList>
    </citation>
    <scope>NUCLEOTIDE SEQUENCE</scope>
    <source>
        <strain evidence="10">Lincoln</strain>
        <tissue evidence="10">Whole body</tissue>
    </source>
</reference>
<feature type="region of interest" description="Disordered" evidence="7">
    <location>
        <begin position="164"/>
        <end position="322"/>
    </location>
</feature>
<dbReference type="Pfam" id="PF07690">
    <property type="entry name" value="MFS_1"/>
    <property type="match status" value="1"/>
</dbReference>
<name>A0AA39G1K4_MICHY</name>
<keyword evidence="2" id="KW-0813">Transport</keyword>
<keyword evidence="11" id="KW-1185">Reference proteome</keyword>
<dbReference type="Gene3D" id="1.20.1250.20">
    <property type="entry name" value="MFS general substrate transporter like domains"/>
    <property type="match status" value="2"/>
</dbReference>
<feature type="transmembrane region" description="Helical" evidence="8">
    <location>
        <begin position="857"/>
        <end position="875"/>
    </location>
</feature>
<evidence type="ECO:0000256" key="1">
    <source>
        <dbReference type="ARBA" id="ARBA00004141"/>
    </source>
</evidence>
<keyword evidence="5 8" id="KW-1133">Transmembrane helix</keyword>
<proteinExistence type="predicted"/>
<gene>
    <name evidence="10" type="ORF">PV327_005545</name>
</gene>
<dbReference type="GO" id="GO:0016020">
    <property type="term" value="C:membrane"/>
    <property type="evidence" value="ECO:0007669"/>
    <property type="project" value="UniProtKB-SubCell"/>
</dbReference>
<keyword evidence="6 8" id="KW-0472">Membrane</keyword>
<dbReference type="AlphaFoldDB" id="A0AA39G1K4"/>
<feature type="compositionally biased region" description="Basic and acidic residues" evidence="7">
    <location>
        <begin position="619"/>
        <end position="630"/>
    </location>
</feature>
<protein>
    <recommendedName>
        <fullName evidence="9">Major facilitator superfamily (MFS) profile domain-containing protein</fullName>
    </recommendedName>
</protein>
<feature type="compositionally biased region" description="Low complexity" evidence="7">
    <location>
        <begin position="438"/>
        <end position="454"/>
    </location>
</feature>
<evidence type="ECO:0000256" key="6">
    <source>
        <dbReference type="ARBA" id="ARBA00023136"/>
    </source>
</evidence>
<feature type="transmembrane region" description="Helical" evidence="8">
    <location>
        <begin position="1082"/>
        <end position="1103"/>
    </location>
</feature>
<dbReference type="CDD" id="cd17318">
    <property type="entry name" value="MFS_SLC17"/>
    <property type="match status" value="1"/>
</dbReference>
<feature type="region of interest" description="Disordered" evidence="7">
    <location>
        <begin position="381"/>
        <end position="467"/>
    </location>
</feature>
<feature type="compositionally biased region" description="Basic and acidic residues" evidence="7">
    <location>
        <begin position="238"/>
        <end position="253"/>
    </location>
</feature>
<organism evidence="10 11">
    <name type="scientific">Microctonus hyperodae</name>
    <name type="common">Parasitoid wasp</name>
    <dbReference type="NCBI Taxonomy" id="165561"/>
    <lineage>
        <taxon>Eukaryota</taxon>
        <taxon>Metazoa</taxon>
        <taxon>Ecdysozoa</taxon>
        <taxon>Arthropoda</taxon>
        <taxon>Hexapoda</taxon>
        <taxon>Insecta</taxon>
        <taxon>Pterygota</taxon>
        <taxon>Neoptera</taxon>
        <taxon>Endopterygota</taxon>
        <taxon>Hymenoptera</taxon>
        <taxon>Apocrita</taxon>
        <taxon>Ichneumonoidea</taxon>
        <taxon>Braconidae</taxon>
        <taxon>Euphorinae</taxon>
        <taxon>Microctonus</taxon>
    </lineage>
</organism>
<dbReference type="Proteomes" id="UP001168972">
    <property type="component" value="Unassembled WGS sequence"/>
</dbReference>
<evidence type="ECO:0000256" key="4">
    <source>
        <dbReference type="ARBA" id="ARBA00022847"/>
    </source>
</evidence>
<feature type="region of interest" description="Disordered" evidence="7">
    <location>
        <begin position="600"/>
        <end position="650"/>
    </location>
</feature>
<sequence>MARDHLGSDYSENMSEATTCSCNTNPIDKSSIRNCNGMFHEPFFLHPPGTRPRDGIYINPMSPFITEPQKPKDTNESFYLHSPHDLVYTRITRLFCDNVDKPKNGERNGIIERKDDTLTVKVDVHINNNGSYKSVSNGNSIRSDIIKDTEHAYEQICIRPDETESVKSVGHKKLNDDASESSRSQTSGRRFSRSSSGSDSSHLSSEIPCYSSTSSTPSLSRKSTNDSSGKSPKPSEIYVERKITTPIEGEKNLKSSTNGPSIVNPPPPPPPPPPPDNDEVPGSPKLFEAIEKKDTKSDKENTSPTANKSDVSCEQPQQPQAEVVVALVSSSTDTEDTKASQVSHLVNKHMVLPFIPPKFTNTTDSDTLLKPSEYLKSICKSSNKNSLSKARSVDNLDIQGRQNDEREEEEETTKFEEQKILSPGPPPPPLPSPFNAKNTTNSSSGNSSTILTSNHETETSKTPQPLAAISIQDLTSVQLRRTNIKMNATKTFSAPPPRSVSMTNVSEPFMNQKTDLIAELKKTKDIPGIKKLKVEMAKVEKTQEQTVISEITKAFSVSAFVDQIPEKDGSGNVIPIWKRQMLARKAAERAKKELEEQIARENEEKRQKAIPPWKRQLLAKKDSEDKEKKVAPVQSATPISPAALPTMKIDLNPVQKRATSPVGTKSHHHTEEKIENAEINITVSRNNNDSDDDAPIIPWRAQLRKTNIITNEYLVPMASCRALTDRLSCRQVLNLMVILGFMLNYMLRVNLTIAIVAMVIPNNSAHSNLNHINHECSGILTNNINSSYIAKIDDNINDINETINSIHWKAHHDERHQTRYSWDEYEVNFILGSFFWGYICTEIPGGRLAEVIGAKRVFGYSMLISSLVTLLTPLAATFGYIAVAAIRIVLGFMMGATWPAIHPMISHWVPPTDRSKFMAHLMASSLGAAITMPMCGFLIASVGWESVFYVTGAIGFVWSVLWFVLIFDTPAKHPRISNEERNYIEDAIGTSSSKTALAVPWKSILTSIPVWAIIITHACSVFGYFTIVNQLPTYMKYILDFNIKENGILSALPYIGKYLFALATATLADYLRRNGKLTVTAIRKIFTTVALVVPAVLMIIQAQFGCDRITSVVIFTVGLTINGAVSGGYLGNGLDIAPNFSGTIFGMANTLSSLGGYLSSLMVGILTYKNQTYHQWTIVFWILTVTYFVAALTFLFCGTGELQKWNNPTNKTIPPHKIIIPNKNIVNEENIPLNKAPTT</sequence>
<feature type="transmembrane region" description="Helical" evidence="8">
    <location>
        <begin position="1047"/>
        <end position="1070"/>
    </location>
</feature>
<feature type="compositionally biased region" description="Pro residues" evidence="7">
    <location>
        <begin position="423"/>
        <end position="432"/>
    </location>
</feature>
<evidence type="ECO:0000259" key="9">
    <source>
        <dbReference type="PROSITE" id="PS50850"/>
    </source>
</evidence>
<dbReference type="InterPro" id="IPR036259">
    <property type="entry name" value="MFS_trans_sf"/>
</dbReference>
<feature type="compositionally biased region" description="Basic and acidic residues" evidence="7">
    <location>
        <begin position="288"/>
        <end position="301"/>
    </location>
</feature>
<evidence type="ECO:0000256" key="7">
    <source>
        <dbReference type="SAM" id="MobiDB-lite"/>
    </source>
</evidence>
<feature type="transmembrane region" description="Helical" evidence="8">
    <location>
        <begin position="881"/>
        <end position="901"/>
    </location>
</feature>
<dbReference type="InterPro" id="IPR050382">
    <property type="entry name" value="MFS_Na/Anion_cotransporter"/>
</dbReference>
<dbReference type="PROSITE" id="PS50850">
    <property type="entry name" value="MFS"/>
    <property type="match status" value="1"/>
</dbReference>
<evidence type="ECO:0000256" key="2">
    <source>
        <dbReference type="ARBA" id="ARBA00022448"/>
    </source>
</evidence>
<evidence type="ECO:0000313" key="11">
    <source>
        <dbReference type="Proteomes" id="UP001168972"/>
    </source>
</evidence>
<feature type="transmembrane region" description="Helical" evidence="8">
    <location>
        <begin position="946"/>
        <end position="967"/>
    </location>
</feature>
<feature type="transmembrane region" description="Helical" evidence="8">
    <location>
        <begin position="1178"/>
        <end position="1197"/>
    </location>
</feature>
<dbReference type="EMBL" id="JAQQBR010000003">
    <property type="protein sequence ID" value="KAK0179834.1"/>
    <property type="molecule type" value="Genomic_DNA"/>
</dbReference>
<reference evidence="10" key="2">
    <citation type="submission" date="2023-03" db="EMBL/GenBank/DDBJ databases">
        <authorList>
            <person name="Inwood S.N."/>
            <person name="Skelly J.G."/>
            <person name="Guhlin J."/>
            <person name="Harrop T.W.R."/>
            <person name="Goldson S.G."/>
            <person name="Dearden P.K."/>
        </authorList>
    </citation>
    <scope>NUCLEOTIDE SEQUENCE</scope>
    <source>
        <strain evidence="10">Lincoln</strain>
        <tissue evidence="10">Whole body</tissue>
    </source>
</reference>
<feature type="compositionally biased region" description="Low complexity" evidence="7">
    <location>
        <begin position="181"/>
        <end position="222"/>
    </location>
</feature>